<proteinExistence type="predicted"/>
<dbReference type="EMBL" id="JBFSHR010000045">
    <property type="protein sequence ID" value="MEX6430307.1"/>
    <property type="molecule type" value="Genomic_DNA"/>
</dbReference>
<evidence type="ECO:0000313" key="1">
    <source>
        <dbReference type="EMBL" id="MEX6430307.1"/>
    </source>
</evidence>
<comment type="caution">
    <text evidence="1">The sequence shown here is derived from an EMBL/GenBank/DDBJ whole genome shotgun (WGS) entry which is preliminary data.</text>
</comment>
<accession>A0ABV3Y427</accession>
<reference evidence="1 2" key="1">
    <citation type="submission" date="2024-07" db="EMBL/GenBank/DDBJ databases">
        <title>Draft Genome Sequence of Ferrimicrobium acidiphilum Strain YE2023, Isolated from a Pulp of Bioleach Reactor.</title>
        <authorList>
            <person name="Elkina Y.A."/>
            <person name="Bulaeva A.G."/>
            <person name="Beletsky A.V."/>
            <person name="Mardanov A.V."/>
        </authorList>
    </citation>
    <scope>NUCLEOTIDE SEQUENCE [LARGE SCALE GENOMIC DNA]</scope>
    <source>
        <strain evidence="1 2">YE2023</strain>
    </source>
</reference>
<organism evidence="1 2">
    <name type="scientific">Ferrimicrobium acidiphilum</name>
    <dbReference type="NCBI Taxonomy" id="121039"/>
    <lineage>
        <taxon>Bacteria</taxon>
        <taxon>Bacillati</taxon>
        <taxon>Actinomycetota</taxon>
        <taxon>Acidimicrobiia</taxon>
        <taxon>Acidimicrobiales</taxon>
        <taxon>Acidimicrobiaceae</taxon>
        <taxon>Ferrimicrobium</taxon>
    </lineage>
</organism>
<name>A0ABV3Y427_9ACTN</name>
<feature type="non-terminal residue" evidence="1">
    <location>
        <position position="83"/>
    </location>
</feature>
<dbReference type="Proteomes" id="UP001560267">
    <property type="component" value="Unassembled WGS sequence"/>
</dbReference>
<gene>
    <name evidence="1" type="ORF">AB6A68_10760</name>
</gene>
<keyword evidence="2" id="KW-1185">Reference proteome</keyword>
<evidence type="ECO:0000313" key="2">
    <source>
        <dbReference type="Proteomes" id="UP001560267"/>
    </source>
</evidence>
<protein>
    <submittedName>
        <fullName evidence="1">Uncharacterized protein</fullName>
    </submittedName>
</protein>
<sequence length="83" mass="9251">MFDVDETLVDESREYGSWANWLGVPRHTFSATFGAVTPLSAIPLSQGHHVPNLVYAKSRSGQSFRWRAPHGSDCYRGIDLDVS</sequence>